<evidence type="ECO:0000259" key="6">
    <source>
        <dbReference type="Pfam" id="PF00733"/>
    </source>
</evidence>
<protein>
    <recommendedName>
        <fullName evidence="3">asparagine synthase (glutamine-hydrolyzing)</fullName>
        <ecNumber evidence="3">6.3.5.4</ecNumber>
    </recommendedName>
</protein>
<keyword evidence="4" id="KW-0061">Asparagine biosynthesis</keyword>
<dbReference type="EC" id="6.3.5.4" evidence="3"/>
<reference evidence="7 8" key="1">
    <citation type="submission" date="2024-03" db="EMBL/GenBank/DDBJ databases">
        <title>The complete genome of Streptomyces sirii sp.nov.</title>
        <authorList>
            <person name="Zakalyukina Y.V."/>
            <person name="Belik A.R."/>
            <person name="Biryukov M.V."/>
            <person name="Baturina O.A."/>
            <person name="Kabilov M.R."/>
        </authorList>
    </citation>
    <scope>NUCLEOTIDE SEQUENCE [LARGE SCALE GENOMIC DNA]</scope>
    <source>
        <strain evidence="7 8">BP-8</strain>
    </source>
</reference>
<keyword evidence="8" id="KW-1185">Reference proteome</keyword>
<dbReference type="Proteomes" id="UP001626628">
    <property type="component" value="Chromosome"/>
</dbReference>
<dbReference type="InterPro" id="IPR029055">
    <property type="entry name" value="Ntn_hydrolases_N"/>
</dbReference>
<dbReference type="InterPro" id="IPR006426">
    <property type="entry name" value="Asn_synth_AEB"/>
</dbReference>
<organism evidence="7 8">
    <name type="scientific">Streptomyces sirii</name>
    <dbReference type="NCBI Taxonomy" id="3127701"/>
    <lineage>
        <taxon>Bacteria</taxon>
        <taxon>Bacillati</taxon>
        <taxon>Actinomycetota</taxon>
        <taxon>Actinomycetes</taxon>
        <taxon>Kitasatosporales</taxon>
        <taxon>Streptomycetaceae</taxon>
        <taxon>Streptomyces</taxon>
    </lineage>
</organism>
<dbReference type="Pfam" id="PF00733">
    <property type="entry name" value="Asn_synthase"/>
    <property type="match status" value="1"/>
</dbReference>
<comment type="catalytic activity">
    <reaction evidence="5">
        <text>L-aspartate + L-glutamine + ATP + H2O = L-asparagine + L-glutamate + AMP + diphosphate + H(+)</text>
        <dbReference type="Rhea" id="RHEA:12228"/>
        <dbReference type="ChEBI" id="CHEBI:15377"/>
        <dbReference type="ChEBI" id="CHEBI:15378"/>
        <dbReference type="ChEBI" id="CHEBI:29985"/>
        <dbReference type="ChEBI" id="CHEBI:29991"/>
        <dbReference type="ChEBI" id="CHEBI:30616"/>
        <dbReference type="ChEBI" id="CHEBI:33019"/>
        <dbReference type="ChEBI" id="CHEBI:58048"/>
        <dbReference type="ChEBI" id="CHEBI:58359"/>
        <dbReference type="ChEBI" id="CHEBI:456215"/>
        <dbReference type="EC" id="6.3.5.4"/>
    </reaction>
</comment>
<dbReference type="PANTHER" id="PTHR43284:SF1">
    <property type="entry name" value="ASPARAGINE SYNTHETASE"/>
    <property type="match status" value="1"/>
</dbReference>
<keyword evidence="4" id="KW-0028">Amino-acid biosynthesis</keyword>
<evidence type="ECO:0000256" key="1">
    <source>
        <dbReference type="ARBA" id="ARBA00005187"/>
    </source>
</evidence>
<proteinExistence type="inferred from homology"/>
<evidence type="ECO:0000313" key="8">
    <source>
        <dbReference type="Proteomes" id="UP001626628"/>
    </source>
</evidence>
<feature type="domain" description="Asparagine synthetase" evidence="6">
    <location>
        <begin position="193"/>
        <end position="578"/>
    </location>
</feature>
<dbReference type="PANTHER" id="PTHR43284">
    <property type="entry name" value="ASPARAGINE SYNTHETASE (GLUTAMINE-HYDROLYZING)"/>
    <property type="match status" value="1"/>
</dbReference>
<evidence type="ECO:0000313" key="7">
    <source>
        <dbReference type="EMBL" id="WXK75214.1"/>
    </source>
</evidence>
<dbReference type="RefSeq" id="WP_407285357.1">
    <property type="nucleotide sequence ID" value="NZ_CP147982.1"/>
</dbReference>
<evidence type="ECO:0000256" key="2">
    <source>
        <dbReference type="ARBA" id="ARBA00005752"/>
    </source>
</evidence>
<accession>A0ABZ2QLT6</accession>
<dbReference type="SUPFAM" id="SSF56235">
    <property type="entry name" value="N-terminal nucleophile aminohydrolases (Ntn hydrolases)"/>
    <property type="match status" value="1"/>
</dbReference>
<evidence type="ECO:0000256" key="5">
    <source>
        <dbReference type="ARBA" id="ARBA00048741"/>
    </source>
</evidence>
<name>A0ABZ2QLT6_9ACTN</name>
<evidence type="ECO:0000256" key="4">
    <source>
        <dbReference type="ARBA" id="ARBA00022888"/>
    </source>
</evidence>
<comment type="similarity">
    <text evidence="2">Belongs to the asparagine synthetase family.</text>
</comment>
<dbReference type="Gene3D" id="3.60.20.10">
    <property type="entry name" value="Glutamine Phosphoribosylpyrophosphate, subunit 1, domain 1"/>
    <property type="match status" value="1"/>
</dbReference>
<dbReference type="InterPro" id="IPR014729">
    <property type="entry name" value="Rossmann-like_a/b/a_fold"/>
</dbReference>
<dbReference type="Gene3D" id="3.40.50.620">
    <property type="entry name" value="HUPs"/>
    <property type="match status" value="2"/>
</dbReference>
<dbReference type="InterPro" id="IPR001962">
    <property type="entry name" value="Asn_synthase"/>
</dbReference>
<dbReference type="PIRSF" id="PIRSF001589">
    <property type="entry name" value="Asn_synthetase_glu-h"/>
    <property type="match status" value="1"/>
</dbReference>
<sequence>MGAFPATDGQAVARFRGRWRDGEVRGVDLPRGSVTVIGQCFADDGRLRSEAARALRNGDPSALTRLPGAYACLVLRDGELLLLEDVAGQYPFYYRYSGGQLWFGDRPAAVAEAAGIECRADTGVLAALILCPGVPALIGDSSPVEGIRRLGGGHALHINDRGTLRRWAYEPLSAADPGSTARTIGGIEAAEAVRKSLDDAVHVRADRADRLTTDFSGGLDSTSLAFLTLAHRPGELEAFVYHRPGSPCDDLPYAERYARLNPRLRLETVTGGIGELSFQGLDQSGFTEVAQPGAATRARTRLRLRHIASRGGGLHLGGEGGDALFAAPAAYLADLVRPGSLRRLRGDSWALARMRNVSPTSVLAAAVRLSRTPMDTALRQLADRLERPGEREVSWLDTIAWWPKPGREALWLTSSARRNLVELAARRADAVQGRPSLSAAEQWTLCELHASAAMQRYLSDCAREFDVWPQAPFLDHGVIRACLALPASLRAGPPAPKPLLTTSLAGAVPPEVLARRTKGDYSSEDYAGARTASPALRALITSSRLAELGVIEPASVSASLDRAAMGVGAPFAALTRLLGVEAGLRAMCDGHERGDLP</sequence>
<gene>
    <name evidence="7" type="ORF">WAB15_04080</name>
</gene>
<dbReference type="EMBL" id="CP147982">
    <property type="protein sequence ID" value="WXK75214.1"/>
    <property type="molecule type" value="Genomic_DNA"/>
</dbReference>
<evidence type="ECO:0000256" key="3">
    <source>
        <dbReference type="ARBA" id="ARBA00012737"/>
    </source>
</evidence>
<dbReference type="SUPFAM" id="SSF52402">
    <property type="entry name" value="Adenine nucleotide alpha hydrolases-like"/>
    <property type="match status" value="1"/>
</dbReference>
<dbReference type="InterPro" id="IPR051786">
    <property type="entry name" value="ASN_synthetase/amidase"/>
</dbReference>
<comment type="pathway">
    <text evidence="1">Amino-acid biosynthesis; L-asparagine biosynthesis; L-asparagine from L-aspartate (L-Gln route): step 1/1.</text>
</comment>